<dbReference type="FunFam" id="2.20.100.10:FF:000067">
    <property type="entry name" value="Hemicentin 1"/>
    <property type="match status" value="1"/>
</dbReference>
<organism evidence="9 10">
    <name type="scientific">Otus sunia</name>
    <name type="common">Oriental scops-owl</name>
    <dbReference type="NCBI Taxonomy" id="257818"/>
    <lineage>
        <taxon>Eukaryota</taxon>
        <taxon>Metazoa</taxon>
        <taxon>Chordata</taxon>
        <taxon>Craniata</taxon>
        <taxon>Vertebrata</taxon>
        <taxon>Euteleostomi</taxon>
        <taxon>Archelosauria</taxon>
        <taxon>Archosauria</taxon>
        <taxon>Dinosauria</taxon>
        <taxon>Saurischia</taxon>
        <taxon>Theropoda</taxon>
        <taxon>Coelurosauria</taxon>
        <taxon>Aves</taxon>
        <taxon>Neognathae</taxon>
        <taxon>Neoaves</taxon>
        <taxon>Telluraves</taxon>
        <taxon>Strigiformes</taxon>
        <taxon>Strigidae</taxon>
        <taxon>Otus</taxon>
    </lineage>
</organism>
<dbReference type="PROSITE" id="PS50092">
    <property type="entry name" value="TSP1"/>
    <property type="match status" value="4"/>
</dbReference>
<dbReference type="PANTHER" id="PTHR16311:SF3">
    <property type="entry name" value="THROMBOSPONDIN TYPE-1 DOMAIN-CONTAINING PROTEIN 1"/>
    <property type="match status" value="1"/>
</dbReference>
<reference evidence="9" key="2">
    <citation type="submission" date="2025-09" db="UniProtKB">
        <authorList>
            <consortium name="Ensembl"/>
        </authorList>
    </citation>
    <scope>IDENTIFICATION</scope>
</reference>
<dbReference type="Pfam" id="PF00090">
    <property type="entry name" value="TSP_1"/>
    <property type="match status" value="4"/>
</dbReference>
<proteinExistence type="predicted"/>
<dbReference type="GO" id="GO:0071944">
    <property type="term" value="C:cell periphery"/>
    <property type="evidence" value="ECO:0007669"/>
    <property type="project" value="TreeGrafter"/>
</dbReference>
<dbReference type="SUPFAM" id="SSF82895">
    <property type="entry name" value="TSP-1 type 1 repeat"/>
    <property type="match status" value="4"/>
</dbReference>
<evidence type="ECO:0000256" key="8">
    <source>
        <dbReference type="SAM" id="MobiDB-lite"/>
    </source>
</evidence>
<evidence type="ECO:0000256" key="5">
    <source>
        <dbReference type="ARBA" id="ARBA00022737"/>
    </source>
</evidence>
<dbReference type="FunFam" id="2.20.100.10:FF:000004">
    <property type="entry name" value="Adhesion G protein-coupled receptor B2"/>
    <property type="match status" value="1"/>
</dbReference>
<dbReference type="InterPro" id="IPR036383">
    <property type="entry name" value="TSP1_rpt_sf"/>
</dbReference>
<evidence type="ECO:0000256" key="4">
    <source>
        <dbReference type="ARBA" id="ARBA00022729"/>
    </source>
</evidence>
<dbReference type="Gene3D" id="2.20.100.10">
    <property type="entry name" value="Thrombospondin type-1 (TSP1) repeat"/>
    <property type="match status" value="4"/>
</dbReference>
<keyword evidence="7" id="KW-0325">Glycoprotein</keyword>
<accession>A0A8C8E9P1</accession>
<keyword evidence="5" id="KW-0677">Repeat</keyword>
<keyword evidence="3" id="KW-0245">EGF-like domain</keyword>
<dbReference type="PANTHER" id="PTHR16311">
    <property type="entry name" value="THROMBOSPONDIN TYPE I DOMAIN-CONTAINING 1"/>
    <property type="match status" value="1"/>
</dbReference>
<comment type="subcellular location">
    <subcellularLocation>
        <location evidence="1">Secreted</location>
    </subcellularLocation>
</comment>
<evidence type="ECO:0000313" key="9">
    <source>
        <dbReference type="Ensembl" id="ENSOSUP00000010282.1"/>
    </source>
</evidence>
<evidence type="ECO:0000256" key="3">
    <source>
        <dbReference type="ARBA" id="ARBA00022536"/>
    </source>
</evidence>
<sequence length="417" mass="43013">MGWDPHHGVAPPSLGQEPPQGPGPSCTRIPPTDWDPHPWGGTPIPRASRVPQWWGGLGGDPLPTVGGDGVLWQWGSMDGGAGGACTSLLPPPPPVPGKWAAWGSWSPCDAKCGGGVRSRVRSCSDPPPKNGGQPCPGGALQSQPLTCEDVACALACGWSAWSPWTRCDGGCGMGTQERFRWGAGGAGESLPRGNGLGSAPQTGRPHGSFRQVAHQPCGSRRRSHLHRGGPGGARVPPGLRVRLSPAEPGAGWSAWTPWSECSAPCGSGEQRRHRACAAPAPGGPDCAGPHVQTRDCNPWPCRGGCPVPGPVATCHAVPWGAMWCHGVPCSAAPIPPVPSCSPSHSAEAPWGAWSPWGPCSVSCGGGERLRRRQCQGPACPGLGLQSQMCNTHVCRGECCPPPLPPTPAPHLCPTPPR</sequence>
<dbReference type="SMART" id="SM00209">
    <property type="entry name" value="TSP1"/>
    <property type="match status" value="4"/>
</dbReference>
<evidence type="ECO:0000256" key="1">
    <source>
        <dbReference type="ARBA" id="ARBA00004613"/>
    </source>
</evidence>
<feature type="region of interest" description="Disordered" evidence="8">
    <location>
        <begin position="183"/>
        <end position="212"/>
    </location>
</feature>
<dbReference type="InterPro" id="IPR000884">
    <property type="entry name" value="TSP1_rpt"/>
</dbReference>
<name>A0A8C8E9P1_9STRI</name>
<keyword evidence="10" id="KW-1185">Reference proteome</keyword>
<dbReference type="AlphaFoldDB" id="A0A8C8E9P1"/>
<dbReference type="Ensembl" id="ENSOSUT00000010643.1">
    <property type="protein sequence ID" value="ENSOSUP00000010282.1"/>
    <property type="gene ID" value="ENSOSUG00000007504.1"/>
</dbReference>
<protein>
    <submittedName>
        <fullName evidence="9">Uncharacterized protein</fullName>
    </submittedName>
</protein>
<dbReference type="Proteomes" id="UP000694552">
    <property type="component" value="Unplaced"/>
</dbReference>
<keyword evidence="4" id="KW-0732">Signal</keyword>
<evidence type="ECO:0000313" key="10">
    <source>
        <dbReference type="Proteomes" id="UP000694552"/>
    </source>
</evidence>
<feature type="region of interest" description="Disordered" evidence="8">
    <location>
        <begin position="1"/>
        <end position="60"/>
    </location>
</feature>
<dbReference type="PRINTS" id="PR01705">
    <property type="entry name" value="TSP1REPEAT"/>
</dbReference>
<evidence type="ECO:0000256" key="6">
    <source>
        <dbReference type="ARBA" id="ARBA00023157"/>
    </source>
</evidence>
<dbReference type="InterPro" id="IPR038877">
    <property type="entry name" value="THSD1"/>
</dbReference>
<evidence type="ECO:0000256" key="7">
    <source>
        <dbReference type="ARBA" id="ARBA00023180"/>
    </source>
</evidence>
<keyword evidence="6" id="KW-1015">Disulfide bond</keyword>
<evidence type="ECO:0000256" key="2">
    <source>
        <dbReference type="ARBA" id="ARBA00022525"/>
    </source>
</evidence>
<keyword evidence="2" id="KW-0964">Secreted</keyword>
<dbReference type="GO" id="GO:0005576">
    <property type="term" value="C:extracellular region"/>
    <property type="evidence" value="ECO:0007669"/>
    <property type="project" value="UniProtKB-SubCell"/>
</dbReference>
<reference evidence="9" key="1">
    <citation type="submission" date="2025-08" db="UniProtKB">
        <authorList>
            <consortium name="Ensembl"/>
        </authorList>
    </citation>
    <scope>IDENTIFICATION</scope>
</reference>